<reference evidence="2 3" key="1">
    <citation type="submission" date="2019-11" db="EMBL/GenBank/DDBJ databases">
        <authorList>
            <person name="Dong K."/>
        </authorList>
    </citation>
    <scope>NUCLEOTIDE SEQUENCE [LARGE SCALE GENOMIC DNA]</scope>
    <source>
        <strain evidence="2 3">NBRC 112902</strain>
    </source>
</reference>
<feature type="compositionally biased region" description="Basic and acidic residues" evidence="1">
    <location>
        <begin position="1"/>
        <end position="11"/>
    </location>
</feature>
<dbReference type="Proteomes" id="UP000449846">
    <property type="component" value="Unassembled WGS sequence"/>
</dbReference>
<dbReference type="OrthoDB" id="7778608at2"/>
<dbReference type="RefSeq" id="WP_155040907.1">
    <property type="nucleotide sequence ID" value="NZ_JBHGCD010000012.1"/>
</dbReference>
<protein>
    <submittedName>
        <fullName evidence="2">Uncharacterized protein</fullName>
    </submittedName>
</protein>
<evidence type="ECO:0000256" key="1">
    <source>
        <dbReference type="SAM" id="MobiDB-lite"/>
    </source>
</evidence>
<accession>A0A844HTR3</accession>
<comment type="caution">
    <text evidence="2">The sequence shown here is derived from an EMBL/GenBank/DDBJ whole genome shotgun (WGS) entry which is preliminary data.</text>
</comment>
<proteinExistence type="predicted"/>
<dbReference type="EMBL" id="WMIG01000011">
    <property type="protein sequence ID" value="MTH60971.1"/>
    <property type="molecule type" value="Genomic_DNA"/>
</dbReference>
<evidence type="ECO:0000313" key="3">
    <source>
        <dbReference type="Proteomes" id="UP000449846"/>
    </source>
</evidence>
<organism evidence="2 3">
    <name type="scientific">Paracoccus litorisediminis</name>
    <dbReference type="NCBI Taxonomy" id="2006130"/>
    <lineage>
        <taxon>Bacteria</taxon>
        <taxon>Pseudomonadati</taxon>
        <taxon>Pseudomonadota</taxon>
        <taxon>Alphaproteobacteria</taxon>
        <taxon>Rhodobacterales</taxon>
        <taxon>Paracoccaceae</taxon>
        <taxon>Paracoccus</taxon>
    </lineage>
</organism>
<evidence type="ECO:0000313" key="2">
    <source>
        <dbReference type="EMBL" id="MTH60971.1"/>
    </source>
</evidence>
<gene>
    <name evidence="2" type="ORF">GL300_17300</name>
</gene>
<dbReference type="AlphaFoldDB" id="A0A844HTR3"/>
<keyword evidence="3" id="KW-1185">Reference proteome</keyword>
<feature type="compositionally biased region" description="Low complexity" evidence="1">
    <location>
        <begin position="45"/>
        <end position="54"/>
    </location>
</feature>
<name>A0A844HTR3_9RHOB</name>
<feature type="region of interest" description="Disordered" evidence="1">
    <location>
        <begin position="1"/>
        <end position="60"/>
    </location>
</feature>
<sequence>MCKTPEVEEPKQLQASKEPVFNSSATDLSKHGRKGTILTQPPTSPAVAPAVAGGKTLLGG</sequence>